<dbReference type="InterPro" id="IPR002104">
    <property type="entry name" value="Integrase_catalytic"/>
</dbReference>
<evidence type="ECO:0000256" key="1">
    <source>
        <dbReference type="ARBA" id="ARBA00023172"/>
    </source>
</evidence>
<dbReference type="RefSeq" id="WP_378208628.1">
    <property type="nucleotide sequence ID" value="NZ_JBHLZP010000249.1"/>
</dbReference>
<feature type="domain" description="Tyr recombinase" evidence="2">
    <location>
        <begin position="20"/>
        <end position="212"/>
    </location>
</feature>
<comment type="caution">
    <text evidence="3">The sequence shown here is derived from an EMBL/GenBank/DDBJ whole genome shotgun (WGS) entry which is preliminary data.</text>
</comment>
<sequence>MRGVVRRRGRGTGIVRLSARSPSGWVGVDLAALLEYRPSARGRSRAIDRRTITVLLKDRNVPLREKTLLALGIEDLELENERGRITVKGNVVPWVHRQSGTARLLPRLISGRTAGPLFLADRRPAPHARGRGPVPDHRPGPPFLRAGRIPVQTGHQDPCGHTLRRLRHSRLTHLAEDGWSAPMLMNLSGHENIRSLAIYTNVSAEHDPARRHR</sequence>
<gene>
    <name evidence="3" type="ORF">ACFFNX_28295</name>
</gene>
<evidence type="ECO:0000313" key="4">
    <source>
        <dbReference type="Proteomes" id="UP001589627"/>
    </source>
</evidence>
<reference evidence="3 4" key="1">
    <citation type="submission" date="2024-09" db="EMBL/GenBank/DDBJ databases">
        <authorList>
            <person name="Sun Q."/>
            <person name="Mori K."/>
        </authorList>
    </citation>
    <scope>NUCLEOTIDE SEQUENCE [LARGE SCALE GENOMIC DNA]</scope>
    <source>
        <strain evidence="3 4">TBRC 0563</strain>
    </source>
</reference>
<keyword evidence="1" id="KW-0233">DNA recombination</keyword>
<dbReference type="EMBL" id="JBHLZP010000249">
    <property type="protein sequence ID" value="MFB9836086.1"/>
    <property type="molecule type" value="Genomic_DNA"/>
</dbReference>
<dbReference type="Pfam" id="PF00589">
    <property type="entry name" value="Phage_integrase"/>
    <property type="match status" value="1"/>
</dbReference>
<dbReference type="Proteomes" id="UP001589627">
    <property type="component" value="Unassembled WGS sequence"/>
</dbReference>
<name>A0ABV5YNG1_9ACTN</name>
<keyword evidence="4" id="KW-1185">Reference proteome</keyword>
<evidence type="ECO:0000259" key="2">
    <source>
        <dbReference type="PROSITE" id="PS51898"/>
    </source>
</evidence>
<protein>
    <submittedName>
        <fullName evidence="3">Tyrosine-type recombinase/integrase</fullName>
    </submittedName>
</protein>
<evidence type="ECO:0000313" key="3">
    <source>
        <dbReference type="EMBL" id="MFB9836086.1"/>
    </source>
</evidence>
<dbReference type="PROSITE" id="PS51898">
    <property type="entry name" value="TYR_RECOMBINASE"/>
    <property type="match status" value="1"/>
</dbReference>
<accession>A0ABV5YNG1</accession>
<dbReference type="Gene3D" id="1.10.443.10">
    <property type="entry name" value="Intergrase catalytic core"/>
    <property type="match status" value="1"/>
</dbReference>
<dbReference type="InterPro" id="IPR013762">
    <property type="entry name" value="Integrase-like_cat_sf"/>
</dbReference>
<organism evidence="3 4">
    <name type="scientific">Actinoallomurus acaciae</name>
    <dbReference type="NCBI Taxonomy" id="502577"/>
    <lineage>
        <taxon>Bacteria</taxon>
        <taxon>Bacillati</taxon>
        <taxon>Actinomycetota</taxon>
        <taxon>Actinomycetes</taxon>
        <taxon>Streptosporangiales</taxon>
        <taxon>Thermomonosporaceae</taxon>
        <taxon>Actinoallomurus</taxon>
    </lineage>
</organism>
<proteinExistence type="predicted"/>
<dbReference type="SUPFAM" id="SSF56349">
    <property type="entry name" value="DNA breaking-rejoining enzymes"/>
    <property type="match status" value="1"/>
</dbReference>
<dbReference type="InterPro" id="IPR011010">
    <property type="entry name" value="DNA_brk_join_enz"/>
</dbReference>